<reference evidence="2" key="1">
    <citation type="journal article" date="2019" name="Int. J. Syst. Evol. Microbiol.">
        <title>The Global Catalogue of Microorganisms (GCM) 10K type strain sequencing project: providing services to taxonomists for standard genome sequencing and annotation.</title>
        <authorList>
            <consortium name="The Broad Institute Genomics Platform"/>
            <consortium name="The Broad Institute Genome Sequencing Center for Infectious Disease"/>
            <person name="Wu L."/>
            <person name="Ma J."/>
        </authorList>
    </citation>
    <scope>NUCLEOTIDE SEQUENCE [LARGE SCALE GENOMIC DNA]</scope>
    <source>
        <strain evidence="2">KCTC 42585</strain>
    </source>
</reference>
<evidence type="ECO:0000313" key="1">
    <source>
        <dbReference type="EMBL" id="MFD2518227.1"/>
    </source>
</evidence>
<proteinExistence type="predicted"/>
<sequence length="68" mass="8030">MITEKQLKNLGYSVKTIIERTGTIDYRHPEKNYLVNYDHGTVTVIIRGGVNKLKTEDYERFLEFHNDN</sequence>
<evidence type="ECO:0008006" key="3">
    <source>
        <dbReference type="Google" id="ProtNLM"/>
    </source>
</evidence>
<name>A0ABW5IX25_9FLAO</name>
<accession>A0ABW5IX25</accession>
<gene>
    <name evidence="1" type="ORF">ACFSTG_10015</name>
</gene>
<evidence type="ECO:0000313" key="2">
    <source>
        <dbReference type="Proteomes" id="UP001597468"/>
    </source>
</evidence>
<protein>
    <recommendedName>
        <fullName evidence="3">HicA toxin of toxin-antitoxin</fullName>
    </recommendedName>
</protein>
<dbReference type="EMBL" id="JBHULT010000009">
    <property type="protein sequence ID" value="MFD2518227.1"/>
    <property type="molecule type" value="Genomic_DNA"/>
</dbReference>
<dbReference type="Proteomes" id="UP001597468">
    <property type="component" value="Unassembled WGS sequence"/>
</dbReference>
<organism evidence="1 2">
    <name type="scientific">Salinimicrobium flavum</name>
    <dbReference type="NCBI Taxonomy" id="1737065"/>
    <lineage>
        <taxon>Bacteria</taxon>
        <taxon>Pseudomonadati</taxon>
        <taxon>Bacteroidota</taxon>
        <taxon>Flavobacteriia</taxon>
        <taxon>Flavobacteriales</taxon>
        <taxon>Flavobacteriaceae</taxon>
        <taxon>Salinimicrobium</taxon>
    </lineage>
</organism>
<keyword evidence="2" id="KW-1185">Reference proteome</keyword>
<comment type="caution">
    <text evidence="1">The sequence shown here is derived from an EMBL/GenBank/DDBJ whole genome shotgun (WGS) entry which is preliminary data.</text>
</comment>
<dbReference type="RefSeq" id="WP_380751947.1">
    <property type="nucleotide sequence ID" value="NZ_JBHULT010000009.1"/>
</dbReference>